<feature type="domain" description="Response regulatory" evidence="2">
    <location>
        <begin position="24"/>
        <end position="146"/>
    </location>
</feature>
<dbReference type="InterPro" id="IPR001633">
    <property type="entry name" value="EAL_dom"/>
</dbReference>
<evidence type="ECO:0000313" key="5">
    <source>
        <dbReference type="Proteomes" id="UP000216101"/>
    </source>
</evidence>
<dbReference type="Gene3D" id="3.40.50.2300">
    <property type="match status" value="1"/>
</dbReference>
<dbReference type="SUPFAM" id="SSF52172">
    <property type="entry name" value="CheY-like"/>
    <property type="match status" value="1"/>
</dbReference>
<keyword evidence="5" id="KW-1185">Reference proteome</keyword>
<proteinExistence type="predicted"/>
<evidence type="ECO:0000259" key="3">
    <source>
        <dbReference type="PROSITE" id="PS50883"/>
    </source>
</evidence>
<keyword evidence="1" id="KW-0597">Phosphoprotein</keyword>
<dbReference type="SMART" id="SM00448">
    <property type="entry name" value="REC"/>
    <property type="match status" value="1"/>
</dbReference>
<name>A0A266Q2X5_9GAMM</name>
<dbReference type="CDD" id="cd01948">
    <property type="entry name" value="EAL"/>
    <property type="match status" value="1"/>
</dbReference>
<sequence>MISLHSSINLSPVDDLHEDLYQRGILVVDDSSMHRYSAHLCLRAFGIDNIVEVPNGKLALDHLTRQVPPPAVMMLDLEMPVMDGIEVLQQIATLAHKPAVILASSSDEVLISAVATMAEALGITLLGAFRKPINPADLSDALSSYAAATEVPEPQIKNALNIDLAQLKQALERASIQVFYQPKIDLSTMKVAGVEALARWKNTQGDWIPPSLFIPLAEEHGLIGDLTLSLLEQILQDMNTWWEQGNYIPVAMNLSAKSLAEFNLANEIIQRVIRQGIPAHFITFEITESALVVDLPSALATISRLRLKGFGISIDDYGTGFSSMQQLSRFPFSELKIDRSFVHGAPERQYLRNILKSAIDTGIRLGITTVAEGVETEAELHLLKSLGCNQAQGFLLARPLPGRELLGWIERAAQSQTPYAKHLYPDS</sequence>
<dbReference type="PANTHER" id="PTHR33121">
    <property type="entry name" value="CYCLIC DI-GMP PHOSPHODIESTERASE PDEF"/>
    <property type="match status" value="1"/>
</dbReference>
<gene>
    <name evidence="4" type="ORF">CBP51_13420</name>
</gene>
<dbReference type="SUPFAM" id="SSF141868">
    <property type="entry name" value="EAL domain-like"/>
    <property type="match status" value="1"/>
</dbReference>
<dbReference type="EMBL" id="NHNI01000002">
    <property type="protein sequence ID" value="OZY84223.1"/>
    <property type="molecule type" value="Genomic_DNA"/>
</dbReference>
<dbReference type="AlphaFoldDB" id="A0A266Q2X5"/>
<evidence type="ECO:0000313" key="4">
    <source>
        <dbReference type="EMBL" id="OZY84223.1"/>
    </source>
</evidence>
<dbReference type="Gene3D" id="3.20.20.450">
    <property type="entry name" value="EAL domain"/>
    <property type="match status" value="1"/>
</dbReference>
<dbReference type="Proteomes" id="UP000216101">
    <property type="component" value="Unassembled WGS sequence"/>
</dbReference>
<dbReference type="STRING" id="1209072.GCA_000766945_01173"/>
<dbReference type="InterPro" id="IPR050706">
    <property type="entry name" value="Cyclic-di-GMP_PDE-like"/>
</dbReference>
<protein>
    <submittedName>
        <fullName evidence="4">Response regulator</fullName>
    </submittedName>
</protein>
<dbReference type="InterPro" id="IPR035919">
    <property type="entry name" value="EAL_sf"/>
</dbReference>
<dbReference type="GO" id="GO:0000160">
    <property type="term" value="P:phosphorelay signal transduction system"/>
    <property type="evidence" value="ECO:0007669"/>
    <property type="project" value="InterPro"/>
</dbReference>
<dbReference type="InterPro" id="IPR011006">
    <property type="entry name" value="CheY-like_superfamily"/>
</dbReference>
<dbReference type="PANTHER" id="PTHR33121:SF79">
    <property type="entry name" value="CYCLIC DI-GMP PHOSPHODIESTERASE PDED-RELATED"/>
    <property type="match status" value="1"/>
</dbReference>
<evidence type="ECO:0000256" key="1">
    <source>
        <dbReference type="PROSITE-ProRule" id="PRU00169"/>
    </source>
</evidence>
<feature type="modified residue" description="4-aspartylphosphate" evidence="1">
    <location>
        <position position="76"/>
    </location>
</feature>
<dbReference type="SMART" id="SM00052">
    <property type="entry name" value="EAL"/>
    <property type="match status" value="1"/>
</dbReference>
<dbReference type="Pfam" id="PF00563">
    <property type="entry name" value="EAL"/>
    <property type="match status" value="1"/>
</dbReference>
<evidence type="ECO:0000259" key="2">
    <source>
        <dbReference type="PROSITE" id="PS50110"/>
    </source>
</evidence>
<comment type="caution">
    <text evidence="4">The sequence shown here is derived from an EMBL/GenBank/DDBJ whole genome shotgun (WGS) entry which is preliminary data.</text>
</comment>
<organism evidence="4 5">
    <name type="scientific">Cellvibrio mixtus</name>
    <dbReference type="NCBI Taxonomy" id="39650"/>
    <lineage>
        <taxon>Bacteria</taxon>
        <taxon>Pseudomonadati</taxon>
        <taxon>Pseudomonadota</taxon>
        <taxon>Gammaproteobacteria</taxon>
        <taxon>Cellvibrionales</taxon>
        <taxon>Cellvibrionaceae</taxon>
        <taxon>Cellvibrio</taxon>
    </lineage>
</organism>
<dbReference type="InterPro" id="IPR001789">
    <property type="entry name" value="Sig_transdc_resp-reg_receiver"/>
</dbReference>
<reference evidence="5" key="1">
    <citation type="submission" date="2017-05" db="EMBL/GenBank/DDBJ databases">
        <authorList>
            <person name="Barney B.M."/>
        </authorList>
    </citation>
    <scope>NUCLEOTIDE SEQUENCE [LARGE SCALE GENOMIC DNA]</scope>
    <source>
        <strain evidence="5">PSBB022</strain>
    </source>
</reference>
<accession>A0A266Q2X5</accession>
<dbReference type="PROSITE" id="PS50883">
    <property type="entry name" value="EAL"/>
    <property type="match status" value="1"/>
</dbReference>
<dbReference type="Pfam" id="PF00072">
    <property type="entry name" value="Response_reg"/>
    <property type="match status" value="1"/>
</dbReference>
<dbReference type="PROSITE" id="PS50110">
    <property type="entry name" value="RESPONSE_REGULATORY"/>
    <property type="match status" value="1"/>
</dbReference>
<feature type="domain" description="EAL" evidence="3">
    <location>
        <begin position="160"/>
        <end position="413"/>
    </location>
</feature>
<dbReference type="GO" id="GO:0071111">
    <property type="term" value="F:cyclic-guanylate-specific phosphodiesterase activity"/>
    <property type="evidence" value="ECO:0007669"/>
    <property type="project" value="InterPro"/>
</dbReference>
<dbReference type="RefSeq" id="WP_078042068.1">
    <property type="nucleotide sequence ID" value="NZ_NHNI01000002.1"/>
</dbReference>